<sequence length="68" mass="7849">MCTSKTLIYLLLYSTNFAYSNVNVYKPLKTLTHYSDLLFYLASRTYTNSSLHVLVVIHTIVLPYILIS</sequence>
<reference evidence="3" key="2">
    <citation type="submission" date="2019-11" db="UniProtKB">
        <authorList>
            <consortium name="WormBaseParasite"/>
        </authorList>
    </citation>
    <scope>IDENTIFICATION</scope>
    <source>
        <strain evidence="3">Puerto Rican</strain>
    </source>
</reference>
<name>A0A5K4F4T6_SCHMA</name>
<keyword evidence="1" id="KW-1133">Transmembrane helix</keyword>
<keyword evidence="1" id="KW-0812">Transmembrane</keyword>
<proteinExistence type="predicted"/>
<accession>A0A5K4F4T6</accession>
<dbReference type="WBParaSite" id="Smp_319640.1">
    <property type="protein sequence ID" value="Smp_319640.1"/>
    <property type="gene ID" value="Smp_319640"/>
</dbReference>
<dbReference type="InParanoid" id="A0A5K4F4T6"/>
<keyword evidence="2" id="KW-1185">Reference proteome</keyword>
<organism evidence="2 3">
    <name type="scientific">Schistosoma mansoni</name>
    <name type="common">Blood fluke</name>
    <dbReference type="NCBI Taxonomy" id="6183"/>
    <lineage>
        <taxon>Eukaryota</taxon>
        <taxon>Metazoa</taxon>
        <taxon>Spiralia</taxon>
        <taxon>Lophotrochozoa</taxon>
        <taxon>Platyhelminthes</taxon>
        <taxon>Trematoda</taxon>
        <taxon>Digenea</taxon>
        <taxon>Strigeidida</taxon>
        <taxon>Schistosomatoidea</taxon>
        <taxon>Schistosomatidae</taxon>
        <taxon>Schistosoma</taxon>
    </lineage>
</organism>
<protein>
    <submittedName>
        <fullName evidence="3">Secreted protein</fullName>
    </submittedName>
</protein>
<evidence type="ECO:0000313" key="3">
    <source>
        <dbReference type="WBParaSite" id="Smp_319640.1"/>
    </source>
</evidence>
<keyword evidence="1" id="KW-0472">Membrane</keyword>
<evidence type="ECO:0000313" key="2">
    <source>
        <dbReference type="Proteomes" id="UP000008854"/>
    </source>
</evidence>
<reference evidence="2" key="1">
    <citation type="journal article" date="2012" name="PLoS Negl. Trop. Dis.">
        <title>A systematically improved high quality genome and transcriptome of the human blood fluke Schistosoma mansoni.</title>
        <authorList>
            <person name="Protasio A.V."/>
            <person name="Tsai I.J."/>
            <person name="Babbage A."/>
            <person name="Nichol S."/>
            <person name="Hunt M."/>
            <person name="Aslett M.A."/>
            <person name="De Silva N."/>
            <person name="Velarde G.S."/>
            <person name="Anderson T.J."/>
            <person name="Clark R.C."/>
            <person name="Davidson C."/>
            <person name="Dillon G.P."/>
            <person name="Holroyd N.E."/>
            <person name="LoVerde P.T."/>
            <person name="Lloyd C."/>
            <person name="McQuillan J."/>
            <person name="Oliveira G."/>
            <person name="Otto T.D."/>
            <person name="Parker-Manuel S.J."/>
            <person name="Quail M.A."/>
            <person name="Wilson R.A."/>
            <person name="Zerlotini A."/>
            <person name="Dunne D.W."/>
            <person name="Berriman M."/>
        </authorList>
    </citation>
    <scope>NUCLEOTIDE SEQUENCE [LARGE SCALE GENOMIC DNA]</scope>
    <source>
        <strain evidence="2">Puerto Rican</strain>
    </source>
</reference>
<feature type="transmembrane region" description="Helical" evidence="1">
    <location>
        <begin position="7"/>
        <end position="25"/>
    </location>
</feature>
<evidence type="ECO:0000256" key="1">
    <source>
        <dbReference type="SAM" id="Phobius"/>
    </source>
</evidence>
<dbReference type="AlphaFoldDB" id="A0A5K4F4T6"/>
<dbReference type="Proteomes" id="UP000008854">
    <property type="component" value="Unassembled WGS sequence"/>
</dbReference>
<feature type="transmembrane region" description="Helical" evidence="1">
    <location>
        <begin position="45"/>
        <end position="67"/>
    </location>
</feature>